<reference evidence="1 2" key="1">
    <citation type="submission" date="2023-04" db="EMBL/GenBank/DDBJ databases">
        <title>The genome sequence of Polyangium sorediatum DSM14670.</title>
        <authorList>
            <person name="Zhang X."/>
        </authorList>
    </citation>
    <scope>NUCLEOTIDE SEQUENCE [LARGE SCALE GENOMIC DNA]</scope>
    <source>
        <strain evidence="1 2">DSM 14670</strain>
    </source>
</reference>
<evidence type="ECO:0000313" key="1">
    <source>
        <dbReference type="EMBL" id="MDI1431379.1"/>
    </source>
</evidence>
<comment type="caution">
    <text evidence="1">The sequence shown here is derived from an EMBL/GenBank/DDBJ whole genome shotgun (WGS) entry which is preliminary data.</text>
</comment>
<gene>
    <name evidence="1" type="ORF">QHF89_17925</name>
</gene>
<protein>
    <submittedName>
        <fullName evidence="1">Uncharacterized protein</fullName>
    </submittedName>
</protein>
<dbReference type="Proteomes" id="UP001160301">
    <property type="component" value="Unassembled WGS sequence"/>
</dbReference>
<sequence length="94" mass="10239">MKLEQVTNGASLEGVEPPRVVMVVAAIPIPLDSLQIVYRLPDGTLRERLLSRPEEAWLKLAPVARSSSFDGDGAAFQLTAEAKCIGLAFLFETR</sequence>
<dbReference type="RefSeq" id="WP_136970736.1">
    <property type="nucleotide sequence ID" value="NZ_JARZHI010000014.1"/>
</dbReference>
<keyword evidence="2" id="KW-1185">Reference proteome</keyword>
<name>A0ABT6NST9_9BACT</name>
<evidence type="ECO:0000313" key="2">
    <source>
        <dbReference type="Proteomes" id="UP001160301"/>
    </source>
</evidence>
<dbReference type="EMBL" id="JARZHI010000014">
    <property type="protein sequence ID" value="MDI1431379.1"/>
    <property type="molecule type" value="Genomic_DNA"/>
</dbReference>
<proteinExistence type="predicted"/>
<organism evidence="1 2">
    <name type="scientific">Polyangium sorediatum</name>
    <dbReference type="NCBI Taxonomy" id="889274"/>
    <lineage>
        <taxon>Bacteria</taxon>
        <taxon>Pseudomonadati</taxon>
        <taxon>Myxococcota</taxon>
        <taxon>Polyangia</taxon>
        <taxon>Polyangiales</taxon>
        <taxon>Polyangiaceae</taxon>
        <taxon>Polyangium</taxon>
    </lineage>
</organism>
<accession>A0ABT6NST9</accession>